<evidence type="ECO:0000259" key="1">
    <source>
        <dbReference type="Pfam" id="PF13456"/>
    </source>
</evidence>
<organism evidence="2 3">
    <name type="scientific">Gossypium aridum</name>
    <name type="common">American cotton</name>
    <name type="synonym">Erioxylum aridum</name>
    <dbReference type="NCBI Taxonomy" id="34290"/>
    <lineage>
        <taxon>Eukaryota</taxon>
        <taxon>Viridiplantae</taxon>
        <taxon>Streptophyta</taxon>
        <taxon>Embryophyta</taxon>
        <taxon>Tracheophyta</taxon>
        <taxon>Spermatophyta</taxon>
        <taxon>Magnoliopsida</taxon>
        <taxon>eudicotyledons</taxon>
        <taxon>Gunneridae</taxon>
        <taxon>Pentapetalae</taxon>
        <taxon>rosids</taxon>
        <taxon>malvids</taxon>
        <taxon>Malvales</taxon>
        <taxon>Malvaceae</taxon>
        <taxon>Malvoideae</taxon>
        <taxon>Gossypium</taxon>
    </lineage>
</organism>
<dbReference type="InterPro" id="IPR052929">
    <property type="entry name" value="RNase_H-like_EbsB-rel"/>
</dbReference>
<reference evidence="2 3" key="1">
    <citation type="journal article" date="2019" name="Genome Biol. Evol.">
        <title>Insights into the evolution of the New World diploid cottons (Gossypium, subgenus Houzingenia) based on genome sequencing.</title>
        <authorList>
            <person name="Grover C.E."/>
            <person name="Arick M.A. 2nd"/>
            <person name="Thrash A."/>
            <person name="Conover J.L."/>
            <person name="Sanders W.S."/>
            <person name="Peterson D.G."/>
            <person name="Frelichowski J.E."/>
            <person name="Scheffler J.A."/>
            <person name="Scheffler B.E."/>
            <person name="Wendel J.F."/>
        </authorList>
    </citation>
    <scope>NUCLEOTIDE SEQUENCE [LARGE SCALE GENOMIC DNA]</scope>
    <source>
        <strain evidence="2">185</strain>
        <tissue evidence="2">Leaf</tissue>
    </source>
</reference>
<name>A0A7J8XZP6_GOSAI</name>
<evidence type="ECO:0000313" key="2">
    <source>
        <dbReference type="EMBL" id="MBA0692662.1"/>
    </source>
</evidence>
<accession>A0A7J8XZP6</accession>
<comment type="caution">
    <text evidence="2">The sequence shown here is derived from an EMBL/GenBank/DDBJ whole genome shotgun (WGS) entry which is preliminary data.</text>
</comment>
<evidence type="ECO:0000313" key="3">
    <source>
        <dbReference type="Proteomes" id="UP000593577"/>
    </source>
</evidence>
<sequence>AQTLKTCSGLIVRDDRSICTKLVTSECVPSVFAVEALACLQTLKLGADLGLKEVMVEGDSLTMIKKVSSIQLERSVIGAYILDIKA</sequence>
<keyword evidence="3" id="KW-1185">Reference proteome</keyword>
<dbReference type="AlphaFoldDB" id="A0A7J8XZP6"/>
<dbReference type="Proteomes" id="UP000593577">
    <property type="component" value="Unassembled WGS sequence"/>
</dbReference>
<dbReference type="EMBL" id="JABFAA010000009">
    <property type="protein sequence ID" value="MBA0692662.1"/>
    <property type="molecule type" value="Genomic_DNA"/>
</dbReference>
<dbReference type="InterPro" id="IPR002156">
    <property type="entry name" value="RNaseH_domain"/>
</dbReference>
<protein>
    <recommendedName>
        <fullName evidence="1">RNase H type-1 domain-containing protein</fullName>
    </recommendedName>
</protein>
<dbReference type="GO" id="GO:0003676">
    <property type="term" value="F:nucleic acid binding"/>
    <property type="evidence" value="ECO:0007669"/>
    <property type="project" value="InterPro"/>
</dbReference>
<proteinExistence type="predicted"/>
<dbReference type="Pfam" id="PF13456">
    <property type="entry name" value="RVT_3"/>
    <property type="match status" value="1"/>
</dbReference>
<gene>
    <name evidence="2" type="ORF">Goari_010200</name>
</gene>
<dbReference type="PANTHER" id="PTHR47074:SF61">
    <property type="entry name" value="RNASE H TYPE-1 DOMAIN-CONTAINING PROTEIN"/>
    <property type="match status" value="1"/>
</dbReference>
<feature type="domain" description="RNase H type-1" evidence="1">
    <location>
        <begin position="4"/>
        <end position="85"/>
    </location>
</feature>
<feature type="non-terminal residue" evidence="2">
    <location>
        <position position="1"/>
    </location>
</feature>
<dbReference type="GO" id="GO:0004523">
    <property type="term" value="F:RNA-DNA hybrid ribonuclease activity"/>
    <property type="evidence" value="ECO:0007669"/>
    <property type="project" value="InterPro"/>
</dbReference>
<dbReference type="PANTHER" id="PTHR47074">
    <property type="entry name" value="BNAC02G40300D PROTEIN"/>
    <property type="match status" value="1"/>
</dbReference>